<gene>
    <name evidence="2" type="primary">htrE_1</name>
    <name evidence="2" type="ORF">NCTC12282_01008</name>
</gene>
<protein>
    <submittedName>
        <fullName evidence="2">Heat shock protein E</fullName>
    </submittedName>
</protein>
<organism evidence="2 3">
    <name type="scientific">Budvicia aquatica</name>
    <dbReference type="NCBI Taxonomy" id="82979"/>
    <lineage>
        <taxon>Bacteria</taxon>
        <taxon>Pseudomonadati</taxon>
        <taxon>Pseudomonadota</taxon>
        <taxon>Gammaproteobacteria</taxon>
        <taxon>Enterobacterales</taxon>
        <taxon>Budviciaceae</taxon>
        <taxon>Budvicia</taxon>
    </lineage>
</organism>
<evidence type="ECO:0000259" key="1">
    <source>
        <dbReference type="Pfam" id="PF13953"/>
    </source>
</evidence>
<dbReference type="InterPro" id="IPR043142">
    <property type="entry name" value="PapC-like_C_sf"/>
</dbReference>
<proteinExistence type="predicted"/>
<dbReference type="Gene3D" id="2.60.40.2070">
    <property type="match status" value="1"/>
</dbReference>
<evidence type="ECO:0000313" key="2">
    <source>
        <dbReference type="EMBL" id="VFS46117.1"/>
    </source>
</evidence>
<dbReference type="GO" id="GO:0009279">
    <property type="term" value="C:cell outer membrane"/>
    <property type="evidence" value="ECO:0007669"/>
    <property type="project" value="TreeGrafter"/>
</dbReference>
<reference evidence="2 3" key="1">
    <citation type="submission" date="2019-03" db="EMBL/GenBank/DDBJ databases">
        <authorList>
            <consortium name="Pathogen Informatics"/>
        </authorList>
    </citation>
    <scope>NUCLEOTIDE SEQUENCE [LARGE SCALE GENOMIC DNA]</scope>
    <source>
        <strain evidence="2 3">NCTC12282</strain>
    </source>
</reference>
<dbReference type="GO" id="GO:0015473">
    <property type="term" value="F:fimbrial usher porin activity"/>
    <property type="evidence" value="ECO:0007669"/>
    <property type="project" value="InterPro"/>
</dbReference>
<dbReference type="Proteomes" id="UP000373449">
    <property type="component" value="Unassembled WGS sequence"/>
</dbReference>
<dbReference type="EMBL" id="CAADJA010000002">
    <property type="protein sequence ID" value="VFS46117.1"/>
    <property type="molecule type" value="Genomic_DNA"/>
</dbReference>
<name>A0A484ZCA1_9GAMM</name>
<dbReference type="InterPro" id="IPR042186">
    <property type="entry name" value="FimD_plug_dom"/>
</dbReference>
<accession>A0A484ZCA1</accession>
<evidence type="ECO:0000313" key="3">
    <source>
        <dbReference type="Proteomes" id="UP000373449"/>
    </source>
</evidence>
<dbReference type="Gene3D" id="2.60.40.2610">
    <property type="entry name" value="Outer membrane usher protein FimD, plug domain"/>
    <property type="match status" value="1"/>
</dbReference>
<dbReference type="GO" id="GO:0009297">
    <property type="term" value="P:pilus assembly"/>
    <property type="evidence" value="ECO:0007669"/>
    <property type="project" value="InterPro"/>
</dbReference>
<dbReference type="PANTHER" id="PTHR30451">
    <property type="entry name" value="OUTER MEMBRANE USHER PROTEIN"/>
    <property type="match status" value="1"/>
</dbReference>
<dbReference type="AlphaFoldDB" id="A0A484ZCA1"/>
<dbReference type="Pfam" id="PF13953">
    <property type="entry name" value="PapC_C"/>
    <property type="match status" value="1"/>
</dbReference>
<dbReference type="PANTHER" id="PTHR30451:SF20">
    <property type="entry name" value="FIMBRIAE USHER"/>
    <property type="match status" value="1"/>
</dbReference>
<dbReference type="InterPro" id="IPR000015">
    <property type="entry name" value="Fimb_usher"/>
</dbReference>
<dbReference type="Pfam" id="PF00577">
    <property type="entry name" value="Usher"/>
    <property type="match status" value="1"/>
</dbReference>
<feature type="domain" description="PapC-like C-terminal" evidence="1">
    <location>
        <begin position="71"/>
        <end position="130"/>
    </location>
</feature>
<dbReference type="InterPro" id="IPR025949">
    <property type="entry name" value="PapC-like_C"/>
</dbReference>
<sequence length="148" mass="16083">MGAKINHFGYAIVPSLVPYRYNDISLDAKGIENPNVELSENQQRVAPYAGAAVKIRFNTLEGYALLISQPDSSGGNLPLGSNVYDSHNAVVGLVGQGNQIYARTAGTQGQLRVKWGDAVGEQCTLDYDLQGQDMKQSLYRLVLPCNNH</sequence>
<keyword evidence="2" id="KW-0346">Stress response</keyword>